<dbReference type="InterPro" id="IPR002048">
    <property type="entry name" value="EF_hand_dom"/>
</dbReference>
<keyword evidence="7 18" id="KW-0812">Transmembrane</keyword>
<feature type="transmembrane region" description="Helical" evidence="18">
    <location>
        <begin position="202"/>
        <end position="224"/>
    </location>
</feature>
<dbReference type="FunFam" id="1.20.120.350:FF:000063">
    <property type="entry name" value="Calcium channel subunit Cch1"/>
    <property type="match status" value="1"/>
</dbReference>
<dbReference type="GO" id="GO:0005509">
    <property type="term" value="F:calcium ion binding"/>
    <property type="evidence" value="ECO:0007669"/>
    <property type="project" value="InterPro"/>
</dbReference>
<evidence type="ECO:0000313" key="20">
    <source>
        <dbReference type="EMBL" id="TKA69011.1"/>
    </source>
</evidence>
<keyword evidence="5" id="KW-0109">Calcium transport</keyword>
<dbReference type="Pfam" id="PF00520">
    <property type="entry name" value="Ion_trans"/>
    <property type="match status" value="2"/>
</dbReference>
<keyword evidence="6" id="KW-0107">Calcium channel</keyword>
<evidence type="ECO:0000259" key="19">
    <source>
        <dbReference type="PROSITE" id="PS50222"/>
    </source>
</evidence>
<keyword evidence="4" id="KW-0597">Phosphoprotein</keyword>
<dbReference type="GO" id="GO:0098703">
    <property type="term" value="P:calcium ion import across plasma membrane"/>
    <property type="evidence" value="ECO:0007669"/>
    <property type="project" value="TreeGrafter"/>
</dbReference>
<keyword evidence="10 18" id="KW-1133">Transmembrane helix</keyword>
<dbReference type="FunFam" id="1.20.120.350:FF:000098">
    <property type="entry name" value="Calcium channel subunit Cch1"/>
    <property type="match status" value="1"/>
</dbReference>
<evidence type="ECO:0000256" key="14">
    <source>
        <dbReference type="ARBA" id="ARBA00023303"/>
    </source>
</evidence>
<dbReference type="SUPFAM" id="SSF47473">
    <property type="entry name" value="EF-hand"/>
    <property type="match status" value="1"/>
</dbReference>
<feature type="compositionally biased region" description="Acidic residues" evidence="17">
    <location>
        <begin position="1000"/>
        <end position="1013"/>
    </location>
</feature>
<feature type="transmembrane region" description="Helical" evidence="18">
    <location>
        <begin position="457"/>
        <end position="479"/>
    </location>
</feature>
<dbReference type="Gene3D" id="1.10.238.10">
    <property type="entry name" value="EF-hand"/>
    <property type="match status" value="1"/>
</dbReference>
<reference evidence="20 21" key="1">
    <citation type="submission" date="2017-03" db="EMBL/GenBank/DDBJ databases">
        <title>Genomes of endolithic fungi from Antarctica.</title>
        <authorList>
            <person name="Coleine C."/>
            <person name="Masonjones S."/>
            <person name="Stajich J.E."/>
        </authorList>
    </citation>
    <scope>NUCLEOTIDE SEQUENCE [LARGE SCALE GENOMIC DNA]</scope>
    <source>
        <strain evidence="20 21">CCFEE 5184</strain>
    </source>
</reference>
<evidence type="ECO:0000256" key="16">
    <source>
        <dbReference type="ARBA" id="ARBA00067459"/>
    </source>
</evidence>
<feature type="compositionally biased region" description="Polar residues" evidence="17">
    <location>
        <begin position="1061"/>
        <end position="1080"/>
    </location>
</feature>
<feature type="transmembrane region" description="Helical" evidence="18">
    <location>
        <begin position="245"/>
        <end position="267"/>
    </location>
</feature>
<dbReference type="FunFam" id="1.10.287.70:FF:000093">
    <property type="entry name" value="Calcium channel subunit Cch1"/>
    <property type="match status" value="1"/>
</dbReference>
<feature type="transmembrane region" description="Helical" evidence="18">
    <location>
        <begin position="601"/>
        <end position="621"/>
    </location>
</feature>
<protein>
    <recommendedName>
        <fullName evidence="16">Calcium-channel protein CCH1</fullName>
    </recommendedName>
</protein>
<feature type="region of interest" description="Disordered" evidence="17">
    <location>
        <begin position="1000"/>
        <end position="1019"/>
    </location>
</feature>
<evidence type="ECO:0000256" key="12">
    <source>
        <dbReference type="ARBA" id="ARBA00023136"/>
    </source>
</evidence>
<feature type="compositionally biased region" description="Polar residues" evidence="17">
    <location>
        <begin position="1197"/>
        <end position="1214"/>
    </location>
</feature>
<evidence type="ECO:0000256" key="10">
    <source>
        <dbReference type="ARBA" id="ARBA00022989"/>
    </source>
</evidence>
<comment type="similarity">
    <text evidence="15">Belongs to the calcium channel alpha-1 subunit (TC 1.A.1.11) family.</text>
</comment>
<evidence type="ECO:0000256" key="18">
    <source>
        <dbReference type="SAM" id="Phobius"/>
    </source>
</evidence>
<evidence type="ECO:0000256" key="6">
    <source>
        <dbReference type="ARBA" id="ARBA00022673"/>
    </source>
</evidence>
<evidence type="ECO:0000256" key="7">
    <source>
        <dbReference type="ARBA" id="ARBA00022692"/>
    </source>
</evidence>
<dbReference type="PROSITE" id="PS50222">
    <property type="entry name" value="EF_HAND_2"/>
    <property type="match status" value="1"/>
</dbReference>
<name>A0A4U0WZX9_9PEZI</name>
<dbReference type="InterPro" id="IPR005821">
    <property type="entry name" value="Ion_trans_dom"/>
</dbReference>
<evidence type="ECO:0000256" key="17">
    <source>
        <dbReference type="SAM" id="MobiDB-lite"/>
    </source>
</evidence>
<feature type="transmembrane region" description="Helical" evidence="18">
    <location>
        <begin position="336"/>
        <end position="360"/>
    </location>
</feature>
<evidence type="ECO:0000313" key="21">
    <source>
        <dbReference type="Proteomes" id="UP000309340"/>
    </source>
</evidence>
<feature type="transmembrane region" description="Helical" evidence="18">
    <location>
        <begin position="571"/>
        <end position="589"/>
    </location>
</feature>
<gene>
    <name evidence="20" type="ORF">B0A55_09141</name>
</gene>
<evidence type="ECO:0000256" key="9">
    <source>
        <dbReference type="ARBA" id="ARBA00022882"/>
    </source>
</evidence>
<dbReference type="PANTHER" id="PTHR45628">
    <property type="entry name" value="VOLTAGE-DEPENDENT CALCIUM CHANNEL TYPE A SUBUNIT ALPHA-1"/>
    <property type="match status" value="1"/>
</dbReference>
<keyword evidence="8" id="KW-0106">Calcium</keyword>
<sequence>RLQQVRMFLQQRETQLGSSNSGTLSLSRIFKFGYAKRQDPLDFGNAAVDMLLKDAVVKDFLDDSEEGAAADGGGDPAVGAGPAPGIKSTATGFIRESSGWLEEGRDWLVKKLFRREPNPFYARLQLSKAYEELDPHTLAKEVVEATEQRKVTQREYLRRHPNYNVSLLIFRPENPIRRFCQRIVGPGRGSERIQGRAPNPTIWYAFSIFIYMAIVAMVLLACVTTPLFQQEYFKRHPRASTRFNWFVYTDMGFAALFAVEAIIKVVADGFFWTPNAYFRSSWGFIDGIVLVTLWANVATSLHDPGGGSRAVGAFKALRALRLLNVSDSARDTFHSVIVLGGWKVVSAAFVSLSLLIPFAIYGLNLFAGQMQKCNDTSGAVYNLSDCVGEYLASPYDWYFPAPRQVANSYYSFDSFGDALFILFQIVSQEGWIDVMNSAESVTGVFTQPSPFARQGNALFFVIFNLLGAVFVLTLFVSVFMRNYTEQTGVAFLTTDQRSWLELRKLLRQVAPSKRPNTKKKREGWQEWCYRRAVTKTGRWQRTMTGLLVLHLILLCLEWYPEPWVFSRTRDYVFLAFTLFYIAHIAIRVIGLSWTRFRKSAWDVYSVFAVSGTFVTTIVMVSNFNNRNYVQLHKLFLVSVALMLIPRNNQLDQLFKTAAASFTAIANLLATWFVLFLVYAIALSQTFGLTRFGANETGNINVRTVPKALILLFRISVGEGWNQLMEDFASVQHPYCTTGTRYLDGDCGSQQWAWALFISWNILSMYIFVNLFISLIYESFSYVYQRSSGLSVISREEIRRFKQAWAEFDPDGTGYISKEVFPRFLGELSGVFEMRIYDGDFSVRALIEDCKVSPLTRTSALPVDGPSLGSGQIDLDKLNRRLSELPVLQIRTRRARMNTFYEEVLVSADPDRGISFNALLMILAHYKVINDNRSLKLEEYLRRRARLQRVEEAVNRNVVVGFFDTLYWARRFRRAMDAKRSARMTGVPSFGVPEIFVHGEDEEMEGGGDGDGDGDVTRAPKFADVPSVSVTPVDFDPADTAESLGGIGRRAPASGSDGGRFISTTTALGGGSTMRNRSGSVQHHHYGDPEDLESSPARLSATRHRPSASASSIQPDWYFAAAMEGAATTPAGLTPPGSPGLTPNFSPVPPGSGGVGGGVGGVGGAGVSGTRSRANSAVSQDEMVGMFSASPWGASMERTMTTRRGSQNNMRRPSS</sequence>
<dbReference type="GO" id="GO:0005891">
    <property type="term" value="C:voltage-gated calcium channel complex"/>
    <property type="evidence" value="ECO:0007669"/>
    <property type="project" value="TreeGrafter"/>
</dbReference>
<evidence type="ECO:0000256" key="1">
    <source>
        <dbReference type="ARBA" id="ARBA00004651"/>
    </source>
</evidence>
<feature type="non-terminal residue" evidence="20">
    <location>
        <position position="1"/>
    </location>
</feature>
<keyword evidence="13" id="KW-0325">Glycoprotein</keyword>
<dbReference type="STRING" id="329884.A0A4U0WZX9"/>
<feature type="region of interest" description="Disordered" evidence="17">
    <location>
        <begin position="1026"/>
        <end position="1110"/>
    </location>
</feature>
<evidence type="ECO:0000256" key="8">
    <source>
        <dbReference type="ARBA" id="ARBA00022837"/>
    </source>
</evidence>
<feature type="transmembrane region" description="Helical" evidence="18">
    <location>
        <begin position="627"/>
        <end position="645"/>
    </location>
</feature>
<accession>A0A4U0WZX9</accession>
<dbReference type="GO" id="GO:0008331">
    <property type="term" value="F:high voltage-gated calcium channel activity"/>
    <property type="evidence" value="ECO:0007669"/>
    <property type="project" value="TreeGrafter"/>
</dbReference>
<keyword evidence="11" id="KW-0406">Ion transport</keyword>
<dbReference type="Proteomes" id="UP000309340">
    <property type="component" value="Unassembled WGS sequence"/>
</dbReference>
<dbReference type="AlphaFoldDB" id="A0A4U0WZX9"/>
<feature type="domain" description="EF-hand" evidence="19">
    <location>
        <begin position="795"/>
        <end position="830"/>
    </location>
</feature>
<keyword evidence="21" id="KW-1185">Reference proteome</keyword>
<comment type="caution">
    <text evidence="20">The sequence shown here is derived from an EMBL/GenBank/DDBJ whole genome shotgun (WGS) entry which is preliminary data.</text>
</comment>
<dbReference type="Gene3D" id="1.20.120.350">
    <property type="entry name" value="Voltage-gated potassium channels. Chain C"/>
    <property type="match status" value="2"/>
</dbReference>
<evidence type="ECO:0000256" key="11">
    <source>
        <dbReference type="ARBA" id="ARBA00023065"/>
    </source>
</evidence>
<evidence type="ECO:0000256" key="13">
    <source>
        <dbReference type="ARBA" id="ARBA00023180"/>
    </source>
</evidence>
<feature type="region of interest" description="Disordered" evidence="17">
    <location>
        <begin position="66"/>
        <end position="85"/>
    </location>
</feature>
<keyword evidence="12 18" id="KW-0472">Membrane</keyword>
<dbReference type="InterPro" id="IPR011992">
    <property type="entry name" value="EF-hand-dom_pair"/>
</dbReference>
<keyword evidence="14" id="KW-0407">Ion channel</keyword>
<evidence type="ECO:0000256" key="2">
    <source>
        <dbReference type="ARBA" id="ARBA00022448"/>
    </source>
</evidence>
<feature type="transmembrane region" description="Helical" evidence="18">
    <location>
        <begin position="539"/>
        <end position="559"/>
    </location>
</feature>
<comment type="subcellular location">
    <subcellularLocation>
        <location evidence="1">Cell membrane</location>
        <topology evidence="1">Multi-pass membrane protein</topology>
    </subcellularLocation>
</comment>
<organism evidence="20 21">
    <name type="scientific">Friedmanniomyces simplex</name>
    <dbReference type="NCBI Taxonomy" id="329884"/>
    <lineage>
        <taxon>Eukaryota</taxon>
        <taxon>Fungi</taxon>
        <taxon>Dikarya</taxon>
        <taxon>Ascomycota</taxon>
        <taxon>Pezizomycotina</taxon>
        <taxon>Dothideomycetes</taxon>
        <taxon>Dothideomycetidae</taxon>
        <taxon>Mycosphaerellales</taxon>
        <taxon>Teratosphaeriaceae</taxon>
        <taxon>Friedmanniomyces</taxon>
    </lineage>
</organism>
<dbReference type="Gene3D" id="1.10.287.70">
    <property type="match status" value="2"/>
</dbReference>
<dbReference type="OrthoDB" id="416585at2759"/>
<dbReference type="InterPro" id="IPR027359">
    <property type="entry name" value="Volt_channel_dom_sf"/>
</dbReference>
<evidence type="ECO:0000256" key="3">
    <source>
        <dbReference type="ARBA" id="ARBA00022475"/>
    </source>
</evidence>
<feature type="transmembrane region" description="Helical" evidence="18">
    <location>
        <begin position="657"/>
        <end position="681"/>
    </location>
</feature>
<evidence type="ECO:0000256" key="15">
    <source>
        <dbReference type="ARBA" id="ARBA00061395"/>
    </source>
</evidence>
<keyword evidence="9" id="KW-0851">Voltage-gated channel</keyword>
<dbReference type="EMBL" id="NAJQ01000474">
    <property type="protein sequence ID" value="TKA69011.1"/>
    <property type="molecule type" value="Genomic_DNA"/>
</dbReference>
<feature type="region of interest" description="Disordered" evidence="17">
    <location>
        <begin position="1188"/>
        <end position="1214"/>
    </location>
</feature>
<dbReference type="SUPFAM" id="SSF81324">
    <property type="entry name" value="Voltage-gated potassium channels"/>
    <property type="match status" value="2"/>
</dbReference>
<dbReference type="PANTHER" id="PTHR45628:SF7">
    <property type="entry name" value="VOLTAGE-DEPENDENT CALCIUM CHANNEL TYPE A SUBUNIT ALPHA-1"/>
    <property type="match status" value="1"/>
</dbReference>
<feature type="transmembrane region" description="Helical" evidence="18">
    <location>
        <begin position="751"/>
        <end position="776"/>
    </location>
</feature>
<evidence type="ECO:0000256" key="5">
    <source>
        <dbReference type="ARBA" id="ARBA00022568"/>
    </source>
</evidence>
<proteinExistence type="inferred from homology"/>
<keyword evidence="2" id="KW-0813">Transport</keyword>
<keyword evidence="3" id="KW-1003">Cell membrane</keyword>
<dbReference type="InterPro" id="IPR050599">
    <property type="entry name" value="VDCC_alpha-1_subunit"/>
</dbReference>
<evidence type="ECO:0000256" key="4">
    <source>
        <dbReference type="ARBA" id="ARBA00022553"/>
    </source>
</evidence>